<evidence type="ECO:0000256" key="9">
    <source>
        <dbReference type="ARBA" id="ARBA00023078"/>
    </source>
</evidence>
<sequence length="196" mass="21333">MQTLRAPVARAPASSRVARPFAAKPRVARAPVVVVRAELKVGEKLEDYPNYYKVLKTSDNKTISLSSFKGKQPVVLFFYPKAATPGCTKEACRFRDEYSRFTSAGAAVFGISSDSPAENAAFAKANNLPYPLVTDENSILRKTFGIKGDFLGLLPGRQTYVIDVNGKCVMAFNDQLNVEQHVDEALKALATVKVAA</sequence>
<name>A0A835T642_9CHLO</name>
<gene>
    <name evidence="17" type="ORF">HYH02_012713</name>
</gene>
<evidence type="ECO:0000256" key="14">
    <source>
        <dbReference type="ARBA" id="ARBA00042163"/>
    </source>
</evidence>
<dbReference type="AlphaFoldDB" id="A0A835T642"/>
<dbReference type="EMBL" id="JAEHOD010000063">
    <property type="protein sequence ID" value="KAG2433170.1"/>
    <property type="molecule type" value="Genomic_DNA"/>
</dbReference>
<evidence type="ECO:0000256" key="13">
    <source>
        <dbReference type="ARBA" id="ARBA00038489"/>
    </source>
</evidence>
<dbReference type="InterPro" id="IPR013766">
    <property type="entry name" value="Thioredoxin_domain"/>
</dbReference>
<evidence type="ECO:0000259" key="16">
    <source>
        <dbReference type="PROSITE" id="PS51352"/>
    </source>
</evidence>
<keyword evidence="8" id="KW-0560">Oxidoreductase</keyword>
<organism evidence="17 18">
    <name type="scientific">Chlamydomonas schloesseri</name>
    <dbReference type="NCBI Taxonomy" id="2026947"/>
    <lineage>
        <taxon>Eukaryota</taxon>
        <taxon>Viridiplantae</taxon>
        <taxon>Chlorophyta</taxon>
        <taxon>core chlorophytes</taxon>
        <taxon>Chlorophyceae</taxon>
        <taxon>CS clade</taxon>
        <taxon>Chlamydomonadales</taxon>
        <taxon>Chlamydomonadaceae</taxon>
        <taxon>Chlamydomonas</taxon>
    </lineage>
</organism>
<feature type="domain" description="Thioredoxin" evidence="16">
    <location>
        <begin position="39"/>
        <end position="194"/>
    </location>
</feature>
<dbReference type="Proteomes" id="UP000613740">
    <property type="component" value="Unassembled WGS sequence"/>
</dbReference>
<proteinExistence type="inferred from homology"/>
<comment type="catalytic activity">
    <reaction evidence="15">
        <text>a hydroperoxide + [thioredoxin]-dithiol = an alcohol + [thioredoxin]-disulfide + H2O</text>
        <dbReference type="Rhea" id="RHEA:62620"/>
        <dbReference type="Rhea" id="RHEA-COMP:10698"/>
        <dbReference type="Rhea" id="RHEA-COMP:10700"/>
        <dbReference type="ChEBI" id="CHEBI:15377"/>
        <dbReference type="ChEBI" id="CHEBI:29950"/>
        <dbReference type="ChEBI" id="CHEBI:30879"/>
        <dbReference type="ChEBI" id="CHEBI:35924"/>
        <dbReference type="ChEBI" id="CHEBI:50058"/>
        <dbReference type="EC" id="1.11.1.24"/>
    </reaction>
</comment>
<keyword evidence="9" id="KW-0793">Thylakoid</keyword>
<keyword evidence="7" id="KW-0809">Transit peptide</keyword>
<accession>A0A835T642</accession>
<dbReference type="EC" id="1.11.1.24" evidence="2"/>
<dbReference type="OrthoDB" id="338622at2759"/>
<evidence type="ECO:0000313" key="17">
    <source>
        <dbReference type="EMBL" id="KAG2433170.1"/>
    </source>
</evidence>
<evidence type="ECO:0000256" key="15">
    <source>
        <dbReference type="ARBA" id="ARBA00049091"/>
    </source>
</evidence>
<evidence type="ECO:0000256" key="7">
    <source>
        <dbReference type="ARBA" id="ARBA00022946"/>
    </source>
</evidence>
<evidence type="ECO:0000256" key="1">
    <source>
        <dbReference type="ARBA" id="ARBA00004456"/>
    </source>
</evidence>
<dbReference type="Pfam" id="PF00578">
    <property type="entry name" value="AhpC-TSA"/>
    <property type="match status" value="1"/>
</dbReference>
<reference evidence="17" key="1">
    <citation type="journal article" date="2020" name="bioRxiv">
        <title>Comparative genomics of Chlamydomonas.</title>
        <authorList>
            <person name="Craig R.J."/>
            <person name="Hasan A.R."/>
            <person name="Ness R.W."/>
            <person name="Keightley P.D."/>
        </authorList>
    </citation>
    <scope>NUCLEOTIDE SEQUENCE</scope>
    <source>
        <strain evidence="17">CCAP 11/173</strain>
    </source>
</reference>
<keyword evidence="3" id="KW-0150">Chloroplast</keyword>
<dbReference type="PANTHER" id="PTHR42801:SF4">
    <property type="entry name" value="AHPC_TSA FAMILY PROTEIN"/>
    <property type="match status" value="1"/>
</dbReference>
<dbReference type="InterPro" id="IPR000866">
    <property type="entry name" value="AhpC/TSA"/>
</dbReference>
<keyword evidence="11" id="KW-0676">Redox-active center</keyword>
<dbReference type="GO" id="GO:0045454">
    <property type="term" value="P:cell redox homeostasis"/>
    <property type="evidence" value="ECO:0007669"/>
    <property type="project" value="TreeGrafter"/>
</dbReference>
<evidence type="ECO:0000313" key="18">
    <source>
        <dbReference type="Proteomes" id="UP000613740"/>
    </source>
</evidence>
<evidence type="ECO:0000256" key="6">
    <source>
        <dbReference type="ARBA" id="ARBA00022862"/>
    </source>
</evidence>
<keyword evidence="4" id="KW-0575">Peroxidase</keyword>
<keyword evidence="6" id="KW-0049">Antioxidant</keyword>
<comment type="similarity">
    <text evidence="13">Belongs to the peroxiredoxin family. BCP/PrxQ subfamily.</text>
</comment>
<dbReference type="InterPro" id="IPR036249">
    <property type="entry name" value="Thioredoxin-like_sf"/>
</dbReference>
<evidence type="ECO:0000256" key="5">
    <source>
        <dbReference type="ARBA" id="ARBA00022640"/>
    </source>
</evidence>
<evidence type="ECO:0000256" key="12">
    <source>
        <dbReference type="ARBA" id="ARBA00032824"/>
    </source>
</evidence>
<evidence type="ECO:0000256" key="8">
    <source>
        <dbReference type="ARBA" id="ARBA00023002"/>
    </source>
</evidence>
<dbReference type="PROSITE" id="PS51352">
    <property type="entry name" value="THIOREDOXIN_2"/>
    <property type="match status" value="1"/>
</dbReference>
<evidence type="ECO:0000256" key="2">
    <source>
        <dbReference type="ARBA" id="ARBA00013017"/>
    </source>
</evidence>
<comment type="caution">
    <text evidence="17">The sequence shown here is derived from an EMBL/GenBank/DDBJ whole genome shotgun (WGS) entry which is preliminary data.</text>
</comment>
<dbReference type="InterPro" id="IPR050924">
    <property type="entry name" value="Peroxiredoxin_BCP/PrxQ"/>
</dbReference>
<protein>
    <recommendedName>
        <fullName evidence="2">thioredoxin-dependent peroxiredoxin</fullName>
        <ecNumber evidence="2">1.11.1.24</ecNumber>
    </recommendedName>
    <alternativeName>
        <fullName evidence="12">Thioredoxin peroxidase</fullName>
    </alternativeName>
    <alternativeName>
        <fullName evidence="14">Thioredoxin-dependent peroxiredoxin Q</fullName>
    </alternativeName>
</protein>
<dbReference type="FunFam" id="3.40.30.10:FF:000122">
    <property type="entry name" value="Peroxiredoxin Q chloroplastic"/>
    <property type="match status" value="1"/>
</dbReference>
<dbReference type="GO" id="GO:0008379">
    <property type="term" value="F:thioredoxin peroxidase activity"/>
    <property type="evidence" value="ECO:0007669"/>
    <property type="project" value="TreeGrafter"/>
</dbReference>
<evidence type="ECO:0000256" key="10">
    <source>
        <dbReference type="ARBA" id="ARBA00023157"/>
    </source>
</evidence>
<dbReference type="CDD" id="cd03017">
    <property type="entry name" value="PRX_BCP"/>
    <property type="match status" value="1"/>
</dbReference>
<dbReference type="SUPFAM" id="SSF52833">
    <property type="entry name" value="Thioredoxin-like"/>
    <property type="match status" value="1"/>
</dbReference>
<keyword evidence="5" id="KW-0934">Plastid</keyword>
<dbReference type="GO" id="GO:0034599">
    <property type="term" value="P:cellular response to oxidative stress"/>
    <property type="evidence" value="ECO:0007669"/>
    <property type="project" value="TreeGrafter"/>
</dbReference>
<comment type="subcellular location">
    <subcellularLocation>
        <location evidence="1">Plastid</location>
        <location evidence="1">Chloroplast thylakoid lumen</location>
    </subcellularLocation>
</comment>
<keyword evidence="18" id="KW-1185">Reference proteome</keyword>
<dbReference type="GO" id="GO:0009543">
    <property type="term" value="C:chloroplast thylakoid lumen"/>
    <property type="evidence" value="ECO:0007669"/>
    <property type="project" value="UniProtKB-SubCell"/>
</dbReference>
<evidence type="ECO:0000256" key="11">
    <source>
        <dbReference type="ARBA" id="ARBA00023284"/>
    </source>
</evidence>
<dbReference type="Gene3D" id="3.40.30.10">
    <property type="entry name" value="Glutaredoxin"/>
    <property type="match status" value="1"/>
</dbReference>
<keyword evidence="10" id="KW-1015">Disulfide bond</keyword>
<evidence type="ECO:0000256" key="3">
    <source>
        <dbReference type="ARBA" id="ARBA00022528"/>
    </source>
</evidence>
<dbReference type="PANTHER" id="PTHR42801">
    <property type="entry name" value="THIOREDOXIN-DEPENDENT PEROXIDE REDUCTASE"/>
    <property type="match status" value="1"/>
</dbReference>
<evidence type="ECO:0000256" key="4">
    <source>
        <dbReference type="ARBA" id="ARBA00022559"/>
    </source>
</evidence>